<sequence length="500" mass="52491">MSTLTIKQTSPRWTLLAVCTAAMILPLSFTGGVIATPAIAQELGGSPLALSWITNAFMLTFGSLLMAAGSLADHLGRKRLFLSGVGLFTLASLVIGLAPNVFILDLLRALQGIAAACALAGGAAALADAWSGPAQARAFSLLGTSFGVGLASGPVVAGLLISHGGWRSVFLLPALLGGTAALIGYWRMHESRASQRAVIDIGGIITFSLALTAFTWGILQFSEDGWRHPLVIALFTCTLLFALLFMVIEMKSKQPMLDLTLFRYRRFLGIQLLPIATCYCFVVLLALLPVRFMGIDGYSTLTTGLFMLAISTPILVVPSLAVTLTRWFSAATLASGGLVIASAGLFLLSQLDGGADLPLQLLAMLIIGCGSGLPWGLMDGLSVSVVPEERAGMATGIFSTIRVAGEGVALALVTTLLTVLIAAPLTAMFPVESARSAAQYLAAGNLDLVAHALHLPVATLQQIWLQAFNQLLLLLMVITLLCALLVQISLRHKVQAKAVI</sequence>
<dbReference type="PRINTS" id="PR01036">
    <property type="entry name" value="TCRTETB"/>
</dbReference>
<dbReference type="AlphaFoldDB" id="A0A9J6PWB2"/>
<dbReference type="EMBL" id="JAODIM010000043">
    <property type="protein sequence ID" value="MCU5779997.1"/>
    <property type="molecule type" value="Genomic_DNA"/>
</dbReference>
<dbReference type="RefSeq" id="WP_267144118.1">
    <property type="nucleotide sequence ID" value="NZ_JAODIL010000080.1"/>
</dbReference>
<dbReference type="GO" id="GO:0016020">
    <property type="term" value="C:membrane"/>
    <property type="evidence" value="ECO:0007669"/>
    <property type="project" value="UniProtKB-SubCell"/>
</dbReference>
<evidence type="ECO:0000256" key="3">
    <source>
        <dbReference type="ARBA" id="ARBA00022989"/>
    </source>
</evidence>
<dbReference type="PANTHER" id="PTHR42718:SF49">
    <property type="entry name" value="EXPORT PROTEIN"/>
    <property type="match status" value="1"/>
</dbReference>
<feature type="transmembrane region" description="Helical" evidence="5">
    <location>
        <begin position="268"/>
        <end position="288"/>
    </location>
</feature>
<feature type="transmembrane region" description="Helical" evidence="5">
    <location>
        <begin position="463"/>
        <end position="486"/>
    </location>
</feature>
<evidence type="ECO:0000256" key="5">
    <source>
        <dbReference type="SAM" id="Phobius"/>
    </source>
</evidence>
<feature type="transmembrane region" description="Helical" evidence="5">
    <location>
        <begin position="168"/>
        <end position="186"/>
    </location>
</feature>
<dbReference type="PANTHER" id="PTHR42718">
    <property type="entry name" value="MAJOR FACILITATOR SUPERFAMILY MULTIDRUG TRANSPORTER MFSC"/>
    <property type="match status" value="1"/>
</dbReference>
<evidence type="ECO:0000256" key="2">
    <source>
        <dbReference type="ARBA" id="ARBA00022692"/>
    </source>
</evidence>
<protein>
    <submittedName>
        <fullName evidence="7">MFS transporter</fullName>
    </submittedName>
</protein>
<comment type="caution">
    <text evidence="7">The sequence shown here is derived from an EMBL/GenBank/DDBJ whole genome shotgun (WGS) entry which is preliminary data.</text>
</comment>
<feature type="transmembrane region" description="Helical" evidence="5">
    <location>
        <begin position="139"/>
        <end position="162"/>
    </location>
</feature>
<feature type="transmembrane region" description="Helical" evidence="5">
    <location>
        <begin position="407"/>
        <end position="429"/>
    </location>
</feature>
<evidence type="ECO:0000256" key="1">
    <source>
        <dbReference type="ARBA" id="ARBA00004141"/>
    </source>
</evidence>
<dbReference type="InterPro" id="IPR020846">
    <property type="entry name" value="MFS_dom"/>
</dbReference>
<name>A0A9J6PWB2_9GAMM</name>
<comment type="subcellular location">
    <subcellularLocation>
        <location evidence="1">Membrane</location>
        <topology evidence="1">Multi-pass membrane protein</topology>
    </subcellularLocation>
</comment>
<feature type="transmembrane region" description="Helical" evidence="5">
    <location>
        <begin position="230"/>
        <end position="248"/>
    </location>
</feature>
<dbReference type="SUPFAM" id="SSF103473">
    <property type="entry name" value="MFS general substrate transporter"/>
    <property type="match status" value="1"/>
</dbReference>
<dbReference type="InterPro" id="IPR036259">
    <property type="entry name" value="MFS_trans_sf"/>
</dbReference>
<evidence type="ECO:0000259" key="6">
    <source>
        <dbReference type="PROSITE" id="PS50850"/>
    </source>
</evidence>
<dbReference type="GO" id="GO:0022857">
    <property type="term" value="F:transmembrane transporter activity"/>
    <property type="evidence" value="ECO:0007669"/>
    <property type="project" value="InterPro"/>
</dbReference>
<dbReference type="Proteomes" id="UP001064262">
    <property type="component" value="Unassembled WGS sequence"/>
</dbReference>
<evidence type="ECO:0000313" key="8">
    <source>
        <dbReference type="Proteomes" id="UP001064262"/>
    </source>
</evidence>
<evidence type="ECO:0000313" key="7">
    <source>
        <dbReference type="EMBL" id="MCU5779997.1"/>
    </source>
</evidence>
<keyword evidence="4 5" id="KW-0472">Membrane</keyword>
<feature type="transmembrane region" description="Helical" evidence="5">
    <location>
        <begin position="361"/>
        <end position="386"/>
    </location>
</feature>
<accession>A0A9J6PWB2</accession>
<dbReference type="InterPro" id="IPR011701">
    <property type="entry name" value="MFS"/>
</dbReference>
<dbReference type="PROSITE" id="PS50850">
    <property type="entry name" value="MFS"/>
    <property type="match status" value="1"/>
</dbReference>
<feature type="transmembrane region" description="Helical" evidence="5">
    <location>
        <begin position="300"/>
        <end position="320"/>
    </location>
</feature>
<organism evidence="7 8">
    <name type="scientific">Winslowiella arboricola</name>
    <dbReference type="NCBI Taxonomy" id="2978220"/>
    <lineage>
        <taxon>Bacteria</taxon>
        <taxon>Pseudomonadati</taxon>
        <taxon>Pseudomonadota</taxon>
        <taxon>Gammaproteobacteria</taxon>
        <taxon>Enterobacterales</taxon>
        <taxon>Erwiniaceae</taxon>
        <taxon>Winslowiella</taxon>
    </lineage>
</organism>
<dbReference type="Pfam" id="PF07690">
    <property type="entry name" value="MFS_1"/>
    <property type="match status" value="1"/>
</dbReference>
<dbReference type="Gene3D" id="1.20.1250.20">
    <property type="entry name" value="MFS general substrate transporter like domains"/>
    <property type="match status" value="2"/>
</dbReference>
<feature type="domain" description="Major facilitator superfamily (MFS) profile" evidence="6">
    <location>
        <begin position="14"/>
        <end position="494"/>
    </location>
</feature>
<proteinExistence type="predicted"/>
<reference evidence="7" key="1">
    <citation type="submission" date="2022-09" db="EMBL/GenBank/DDBJ databases">
        <title>Winslowiella arboricola sp. nov., isolated from bleeding cankers on broadleaf hosts.</title>
        <authorList>
            <person name="Brady C."/>
            <person name="Kaur S."/>
            <person name="Crampton B."/>
            <person name="Maddock D."/>
            <person name="Arnold D."/>
            <person name="Denman S."/>
        </authorList>
    </citation>
    <scope>NUCLEOTIDE SEQUENCE</scope>
    <source>
        <strain evidence="7">BAC 15a-03b</strain>
    </source>
</reference>
<keyword evidence="8" id="KW-1185">Reference proteome</keyword>
<keyword evidence="2 5" id="KW-0812">Transmembrane</keyword>
<feature type="transmembrane region" description="Helical" evidence="5">
    <location>
        <begin position="327"/>
        <end position="349"/>
    </location>
</feature>
<feature type="transmembrane region" description="Helical" evidence="5">
    <location>
        <begin position="50"/>
        <end position="68"/>
    </location>
</feature>
<gene>
    <name evidence="7" type="ORF">N5923_21130</name>
</gene>
<feature type="transmembrane region" description="Helical" evidence="5">
    <location>
        <begin position="80"/>
        <end position="103"/>
    </location>
</feature>
<keyword evidence="3 5" id="KW-1133">Transmembrane helix</keyword>
<feature type="transmembrane region" description="Helical" evidence="5">
    <location>
        <begin position="109"/>
        <end position="127"/>
    </location>
</feature>
<evidence type="ECO:0000256" key="4">
    <source>
        <dbReference type="ARBA" id="ARBA00023136"/>
    </source>
</evidence>
<feature type="transmembrane region" description="Helical" evidence="5">
    <location>
        <begin position="198"/>
        <end position="218"/>
    </location>
</feature>
<dbReference type="CDD" id="cd17321">
    <property type="entry name" value="MFS_MMR_MDR_like"/>
    <property type="match status" value="1"/>
</dbReference>